<dbReference type="AlphaFoldDB" id="A0A6P0UAP8"/>
<comment type="caution">
    <text evidence="1">The sequence shown here is derived from an EMBL/GenBank/DDBJ whole genome shotgun (WGS) entry which is preliminary data.</text>
</comment>
<evidence type="ECO:0000313" key="1">
    <source>
        <dbReference type="EMBL" id="NER10264.1"/>
    </source>
</evidence>
<reference evidence="1 2" key="1">
    <citation type="submission" date="2020-01" db="EMBL/GenBank/DDBJ databases">
        <title>Muriicola jejuensis KCTC 22299.</title>
        <authorList>
            <person name="Wang G."/>
        </authorList>
    </citation>
    <scope>NUCLEOTIDE SEQUENCE [LARGE SCALE GENOMIC DNA]</scope>
    <source>
        <strain evidence="1 2">KCTC 22299</strain>
    </source>
</reference>
<protein>
    <submittedName>
        <fullName evidence="1">Uncharacterized protein</fullName>
    </submittedName>
</protein>
<accession>A0A6P0UAP8</accession>
<keyword evidence="2" id="KW-1185">Reference proteome</keyword>
<dbReference type="EMBL" id="JAABOP010000001">
    <property type="protein sequence ID" value="NER10264.1"/>
    <property type="molecule type" value="Genomic_DNA"/>
</dbReference>
<gene>
    <name evidence="1" type="ORF">GWK09_07030</name>
</gene>
<name>A0A6P0UAP8_9FLAO</name>
<dbReference type="Proteomes" id="UP000468443">
    <property type="component" value="Unassembled WGS sequence"/>
</dbReference>
<evidence type="ECO:0000313" key="2">
    <source>
        <dbReference type="Proteomes" id="UP000468443"/>
    </source>
</evidence>
<dbReference type="SUPFAM" id="SSF160574">
    <property type="entry name" value="BT0923-like"/>
    <property type="match status" value="1"/>
</dbReference>
<sequence length="185" mass="21825">MTLFCTLCLQGQAKYEREFRIKKSEFPQNALLLIREEIEGVRRLRFYKEIDSSTTSFEAKFRKDRLHYSVEFSAVGELEDIELLVKEVDVPEDVYAGISAYLENDCGKFKVRRLQQQYPVTGNQNLEKVMKDAFQNLLLPYINYELVVSCRTDSGREEYEYLFDAEGIFISRRKSLPPNYDHILY</sequence>
<organism evidence="1 2">
    <name type="scientific">Muriicola jejuensis</name>
    <dbReference type="NCBI Taxonomy" id="504488"/>
    <lineage>
        <taxon>Bacteria</taxon>
        <taxon>Pseudomonadati</taxon>
        <taxon>Bacteroidota</taxon>
        <taxon>Flavobacteriia</taxon>
        <taxon>Flavobacteriales</taxon>
        <taxon>Flavobacteriaceae</taxon>
        <taxon>Muriicola</taxon>
    </lineage>
</organism>
<proteinExistence type="predicted"/>